<evidence type="ECO:0000259" key="6">
    <source>
        <dbReference type="PROSITE" id="PS50089"/>
    </source>
</evidence>
<evidence type="ECO:0000313" key="8">
    <source>
        <dbReference type="Proteomes" id="UP000054007"/>
    </source>
</evidence>
<dbReference type="AlphaFoldDB" id="A0A0D7ASV7"/>
<sequence length="210" mass="23396">MRPQTSKATRSSGAERPAPLIIQVEETKPKGDPLVTAQLNCEFLSHLNRELEGQNTILEAELEASKEEVQRLSEEVKDMKIQLSSTQRNALAMFKSYQKQERELRSLESAKESCMAFIEDLQVKASSLESIVTHLQTTISPQLECIVCRENFGTLVPPVTLSCGHSLCSICLQTYTANFGGNKCTECRQSIEFTVPCLLLKNIAQALIDM</sequence>
<dbReference type="OrthoDB" id="264917at2759"/>
<evidence type="ECO:0000256" key="3">
    <source>
        <dbReference type="ARBA" id="ARBA00022833"/>
    </source>
</evidence>
<dbReference type="STRING" id="1314674.A0A0D7ASV7"/>
<evidence type="ECO:0000256" key="5">
    <source>
        <dbReference type="SAM" id="Coils"/>
    </source>
</evidence>
<keyword evidence="8" id="KW-1185">Reference proteome</keyword>
<evidence type="ECO:0000256" key="1">
    <source>
        <dbReference type="ARBA" id="ARBA00022723"/>
    </source>
</evidence>
<dbReference type="SMART" id="SM00184">
    <property type="entry name" value="RING"/>
    <property type="match status" value="1"/>
</dbReference>
<dbReference type="Proteomes" id="UP000054007">
    <property type="component" value="Unassembled WGS sequence"/>
</dbReference>
<evidence type="ECO:0000256" key="2">
    <source>
        <dbReference type="ARBA" id="ARBA00022771"/>
    </source>
</evidence>
<reference evidence="7 8" key="1">
    <citation type="journal article" date="2015" name="Fungal Genet. Biol.">
        <title>Evolution of novel wood decay mechanisms in Agaricales revealed by the genome sequences of Fistulina hepatica and Cylindrobasidium torrendii.</title>
        <authorList>
            <person name="Floudas D."/>
            <person name="Held B.W."/>
            <person name="Riley R."/>
            <person name="Nagy L.G."/>
            <person name="Koehler G."/>
            <person name="Ransdell A.S."/>
            <person name="Younus H."/>
            <person name="Chow J."/>
            <person name="Chiniquy J."/>
            <person name="Lipzen A."/>
            <person name="Tritt A."/>
            <person name="Sun H."/>
            <person name="Haridas S."/>
            <person name="LaButti K."/>
            <person name="Ohm R.A."/>
            <person name="Kues U."/>
            <person name="Blanchette R.A."/>
            <person name="Grigoriev I.V."/>
            <person name="Minto R.E."/>
            <person name="Hibbett D.S."/>
        </authorList>
    </citation>
    <scope>NUCLEOTIDE SEQUENCE [LARGE SCALE GENOMIC DNA]</scope>
    <source>
        <strain evidence="7 8">FP15055 ss-10</strain>
    </source>
</reference>
<dbReference type="Gene3D" id="3.30.40.10">
    <property type="entry name" value="Zinc/RING finger domain, C3HC4 (zinc finger)"/>
    <property type="match status" value="1"/>
</dbReference>
<keyword evidence="2 4" id="KW-0863">Zinc-finger</keyword>
<gene>
    <name evidence="7" type="ORF">CYLTODRAFT_447702</name>
</gene>
<dbReference type="EMBL" id="KN880942">
    <property type="protein sequence ID" value="KIY61448.1"/>
    <property type="molecule type" value="Genomic_DNA"/>
</dbReference>
<dbReference type="PROSITE" id="PS50089">
    <property type="entry name" value="ZF_RING_2"/>
    <property type="match status" value="1"/>
</dbReference>
<dbReference type="InterPro" id="IPR013083">
    <property type="entry name" value="Znf_RING/FYVE/PHD"/>
</dbReference>
<dbReference type="SUPFAM" id="SSF57850">
    <property type="entry name" value="RING/U-box"/>
    <property type="match status" value="1"/>
</dbReference>
<evidence type="ECO:0000313" key="7">
    <source>
        <dbReference type="EMBL" id="KIY61448.1"/>
    </source>
</evidence>
<feature type="domain" description="RING-type" evidence="6">
    <location>
        <begin position="145"/>
        <end position="188"/>
    </location>
</feature>
<dbReference type="Pfam" id="PF13920">
    <property type="entry name" value="zf-C3HC4_3"/>
    <property type="match status" value="1"/>
</dbReference>
<dbReference type="InterPro" id="IPR001841">
    <property type="entry name" value="Znf_RING"/>
</dbReference>
<proteinExistence type="predicted"/>
<dbReference type="InterPro" id="IPR017907">
    <property type="entry name" value="Znf_RING_CS"/>
</dbReference>
<feature type="coiled-coil region" evidence="5">
    <location>
        <begin position="48"/>
        <end position="89"/>
    </location>
</feature>
<protein>
    <recommendedName>
        <fullName evidence="6">RING-type domain-containing protein</fullName>
    </recommendedName>
</protein>
<keyword evidence="5" id="KW-0175">Coiled coil</keyword>
<keyword evidence="3" id="KW-0862">Zinc</keyword>
<keyword evidence="1" id="KW-0479">Metal-binding</keyword>
<organism evidence="7 8">
    <name type="scientific">Cylindrobasidium torrendii FP15055 ss-10</name>
    <dbReference type="NCBI Taxonomy" id="1314674"/>
    <lineage>
        <taxon>Eukaryota</taxon>
        <taxon>Fungi</taxon>
        <taxon>Dikarya</taxon>
        <taxon>Basidiomycota</taxon>
        <taxon>Agaricomycotina</taxon>
        <taxon>Agaricomycetes</taxon>
        <taxon>Agaricomycetidae</taxon>
        <taxon>Agaricales</taxon>
        <taxon>Marasmiineae</taxon>
        <taxon>Physalacriaceae</taxon>
        <taxon>Cylindrobasidium</taxon>
    </lineage>
</organism>
<dbReference type="PROSITE" id="PS00518">
    <property type="entry name" value="ZF_RING_1"/>
    <property type="match status" value="1"/>
</dbReference>
<dbReference type="GO" id="GO:0008270">
    <property type="term" value="F:zinc ion binding"/>
    <property type="evidence" value="ECO:0007669"/>
    <property type="project" value="UniProtKB-KW"/>
</dbReference>
<name>A0A0D7ASV7_9AGAR</name>
<evidence type="ECO:0000256" key="4">
    <source>
        <dbReference type="PROSITE-ProRule" id="PRU00175"/>
    </source>
</evidence>
<accession>A0A0D7ASV7</accession>